<keyword evidence="1" id="KW-0812">Transmembrane</keyword>
<protein>
    <submittedName>
        <fullName evidence="3">Uncharacterized protein</fullName>
    </submittedName>
</protein>
<feature type="transmembrane region" description="Helical" evidence="1">
    <location>
        <begin position="153"/>
        <end position="173"/>
    </location>
</feature>
<sequence length="275" mass="31961">MCQVLFVSCLISVSQIWFHGYVVVEAKRNKIGRRVPWEEKVAVAVASHFGLLPNVEAGRQSAYFKLIQKYTFFDEKVFMSDRKLFPAKIQQPTFCYIMYVIPIQSGRTFALVHHFRNKLLPRQMSRRGIQRTGVRSEEELSIPVYTVTARDTVPYGVLICLAVLAGFASALAMRRNRGFEGTRLSHEQVVGLRGWGMDRMWMCDDLDSVLKQWAYGHVTGTSRREPQLVDHSNHIILFLTYFYVIDYTPFYTIDFMMTLFPNFRLSFSVNPCRKR</sequence>
<dbReference type="Proteomes" id="UP001239213">
    <property type="component" value="Unassembled WGS sequence"/>
</dbReference>
<proteinExistence type="predicted"/>
<feature type="signal peptide" evidence="2">
    <location>
        <begin position="1"/>
        <end position="26"/>
    </location>
</feature>
<organism evidence="3 4">
    <name type="scientific">Colletotrichum cuscutae</name>
    <dbReference type="NCBI Taxonomy" id="1209917"/>
    <lineage>
        <taxon>Eukaryota</taxon>
        <taxon>Fungi</taxon>
        <taxon>Dikarya</taxon>
        <taxon>Ascomycota</taxon>
        <taxon>Pezizomycotina</taxon>
        <taxon>Sordariomycetes</taxon>
        <taxon>Hypocreomycetidae</taxon>
        <taxon>Glomerellales</taxon>
        <taxon>Glomerellaceae</taxon>
        <taxon>Colletotrichum</taxon>
        <taxon>Colletotrichum acutatum species complex</taxon>
    </lineage>
</organism>
<evidence type="ECO:0000256" key="2">
    <source>
        <dbReference type="SAM" id="SignalP"/>
    </source>
</evidence>
<evidence type="ECO:0000313" key="3">
    <source>
        <dbReference type="EMBL" id="KAK1454440.1"/>
    </source>
</evidence>
<keyword evidence="4" id="KW-1185">Reference proteome</keyword>
<name>A0AAI9UDH4_9PEZI</name>
<evidence type="ECO:0000256" key="1">
    <source>
        <dbReference type="SAM" id="Phobius"/>
    </source>
</evidence>
<gene>
    <name evidence="3" type="ORF">CCUS01_10402</name>
</gene>
<dbReference type="EMBL" id="MPDP01000290">
    <property type="protein sequence ID" value="KAK1454440.1"/>
    <property type="molecule type" value="Genomic_DNA"/>
</dbReference>
<reference evidence="3" key="1">
    <citation type="submission" date="2016-11" db="EMBL/GenBank/DDBJ databases">
        <title>The genome sequence of Colletotrichum cuscutae.</title>
        <authorList>
            <person name="Baroncelli R."/>
        </authorList>
    </citation>
    <scope>NUCLEOTIDE SEQUENCE</scope>
    <source>
        <strain evidence="3">IMI 304802</strain>
    </source>
</reference>
<keyword evidence="2" id="KW-0732">Signal</keyword>
<dbReference type="AlphaFoldDB" id="A0AAI9UDH4"/>
<keyword evidence="1" id="KW-1133">Transmembrane helix</keyword>
<keyword evidence="1" id="KW-0472">Membrane</keyword>
<accession>A0AAI9UDH4</accession>
<evidence type="ECO:0000313" key="4">
    <source>
        <dbReference type="Proteomes" id="UP001239213"/>
    </source>
</evidence>
<feature type="chain" id="PRO_5042570964" evidence="2">
    <location>
        <begin position="27"/>
        <end position="275"/>
    </location>
</feature>
<comment type="caution">
    <text evidence="3">The sequence shown here is derived from an EMBL/GenBank/DDBJ whole genome shotgun (WGS) entry which is preliminary data.</text>
</comment>